<organism evidence="3 4">
    <name type="scientific">Qipengyuania gelatinilytica</name>
    <dbReference type="NCBI Taxonomy" id="2867231"/>
    <lineage>
        <taxon>Bacteria</taxon>
        <taxon>Pseudomonadati</taxon>
        <taxon>Pseudomonadota</taxon>
        <taxon>Alphaproteobacteria</taxon>
        <taxon>Sphingomonadales</taxon>
        <taxon>Erythrobacteraceae</taxon>
        <taxon>Qipengyuania</taxon>
    </lineage>
</organism>
<keyword evidence="2" id="KW-0732">Signal</keyword>
<feature type="region of interest" description="Disordered" evidence="1">
    <location>
        <begin position="172"/>
        <end position="207"/>
    </location>
</feature>
<dbReference type="RefSeq" id="WP_221430023.1">
    <property type="nucleotide sequence ID" value="NZ_CP081294.1"/>
</dbReference>
<protein>
    <submittedName>
        <fullName evidence="3">Uncharacterized protein</fullName>
    </submittedName>
</protein>
<evidence type="ECO:0000256" key="2">
    <source>
        <dbReference type="SAM" id="SignalP"/>
    </source>
</evidence>
<accession>A0ABX8ZZ24</accession>
<sequence>MSRHLATVFTLAVSLGLPATGHAQDPGRDRQEGEPPGTIDILAPPVTDEPELDPDCAKQQEASILSGEIVVCAKRTGGENRLYDKEAAERRHAERTQGAKPVDVAGPGIFRGKPTIGGMCFIPPCPKDPAYMIDFEELPDTPAGSDADRMARGLAPRGYDRKLDGATVIAEEPGLQANAEELGLPPPLAEEGEELSPSGSASPEEPQ</sequence>
<proteinExistence type="predicted"/>
<keyword evidence="4" id="KW-1185">Reference proteome</keyword>
<feature type="chain" id="PRO_5046759678" evidence="2">
    <location>
        <begin position="24"/>
        <end position="207"/>
    </location>
</feature>
<feature type="compositionally biased region" description="Low complexity" evidence="1">
    <location>
        <begin position="195"/>
        <end position="207"/>
    </location>
</feature>
<dbReference type="Proteomes" id="UP000824321">
    <property type="component" value="Chromosome"/>
</dbReference>
<evidence type="ECO:0000256" key="1">
    <source>
        <dbReference type="SAM" id="MobiDB-lite"/>
    </source>
</evidence>
<feature type="signal peptide" evidence="2">
    <location>
        <begin position="1"/>
        <end position="23"/>
    </location>
</feature>
<feature type="region of interest" description="Disordered" evidence="1">
    <location>
        <begin position="18"/>
        <end position="53"/>
    </location>
</feature>
<name>A0ABX8ZZ24_9SPHN</name>
<reference evidence="3 4" key="1">
    <citation type="submission" date="2021-08" db="EMBL/GenBank/DDBJ databases">
        <title>Comparative Genomics Analysis of the Genus Qipengyuania Reveals Extensive Genetic Diversity and Metabolic Versatility, Including the Description of Fifteen Novel Species.</title>
        <authorList>
            <person name="Liu Y."/>
        </authorList>
    </citation>
    <scope>NUCLEOTIDE SEQUENCE [LARGE SCALE GENOMIC DNA]</scope>
    <source>
        <strain evidence="3 4">1NDH1</strain>
    </source>
</reference>
<evidence type="ECO:0000313" key="4">
    <source>
        <dbReference type="Proteomes" id="UP000824321"/>
    </source>
</evidence>
<dbReference type="EMBL" id="CP081294">
    <property type="protein sequence ID" value="QZD94275.1"/>
    <property type="molecule type" value="Genomic_DNA"/>
</dbReference>
<gene>
    <name evidence="3" type="ORF">K3136_09225</name>
</gene>
<evidence type="ECO:0000313" key="3">
    <source>
        <dbReference type="EMBL" id="QZD94275.1"/>
    </source>
</evidence>